<dbReference type="GO" id="GO:0046027">
    <property type="term" value="F:phospholipid:diacylglycerol acyltransferase activity"/>
    <property type="evidence" value="ECO:0007669"/>
    <property type="project" value="EnsemblFungi"/>
</dbReference>
<reference evidence="1 2" key="1">
    <citation type="submission" date="2016-04" db="EMBL/GenBank/DDBJ databases">
        <title>Evolutionary innovation and constraint leading to complex multicellularity in the Ascomycota.</title>
        <authorList>
            <person name="Cisse O."/>
            <person name="Nguyen A."/>
            <person name="Hewitt D.A."/>
            <person name="Jedd G."/>
            <person name="Stajich J.E."/>
        </authorList>
    </citation>
    <scope>NUCLEOTIDE SEQUENCE [LARGE SCALE GENOMIC DNA]</scope>
    <source>
        <strain evidence="1 2">DAH-3</strain>
    </source>
</reference>
<accession>A0A1U7LHR0</accession>
<proteinExistence type="predicted"/>
<dbReference type="Proteomes" id="UP000186594">
    <property type="component" value="Unassembled WGS sequence"/>
</dbReference>
<dbReference type="SUPFAM" id="SSF53474">
    <property type="entry name" value="alpha/beta-Hydrolases"/>
    <property type="match status" value="1"/>
</dbReference>
<evidence type="ECO:0000313" key="2">
    <source>
        <dbReference type="Proteomes" id="UP000186594"/>
    </source>
</evidence>
<dbReference type="GO" id="GO:0140042">
    <property type="term" value="P:lipid droplet formation"/>
    <property type="evidence" value="ECO:0007669"/>
    <property type="project" value="EnsemblFungi"/>
</dbReference>
<dbReference type="AlphaFoldDB" id="A0A1U7LHR0"/>
<dbReference type="GO" id="GO:0055091">
    <property type="term" value="P:phospholipid homeostasis"/>
    <property type="evidence" value="ECO:0007669"/>
    <property type="project" value="EnsemblFungi"/>
</dbReference>
<comment type="caution">
    <text evidence="1">The sequence shown here is derived from an EMBL/GenBank/DDBJ whole genome shotgun (WGS) entry which is preliminary data.</text>
</comment>
<dbReference type="STRING" id="1198029.A0A1U7LHR0"/>
<dbReference type="GO" id="GO:0019432">
    <property type="term" value="P:triglyceride biosynthetic process"/>
    <property type="evidence" value="ECO:0007669"/>
    <property type="project" value="EnsemblFungi"/>
</dbReference>
<dbReference type="InterPro" id="IPR029058">
    <property type="entry name" value="AB_hydrolase_fold"/>
</dbReference>
<dbReference type="PANTHER" id="PTHR11440">
    <property type="entry name" value="LECITHIN-CHOLESTEROL ACYLTRANSFERASE-RELATED"/>
    <property type="match status" value="1"/>
</dbReference>
<dbReference type="Gene3D" id="3.40.50.1820">
    <property type="entry name" value="alpha/beta hydrolase"/>
    <property type="match status" value="1"/>
</dbReference>
<organism evidence="1 2">
    <name type="scientific">Neolecta irregularis (strain DAH-3)</name>
    <dbReference type="NCBI Taxonomy" id="1198029"/>
    <lineage>
        <taxon>Eukaryota</taxon>
        <taxon>Fungi</taxon>
        <taxon>Dikarya</taxon>
        <taxon>Ascomycota</taxon>
        <taxon>Taphrinomycotina</taxon>
        <taxon>Neolectales</taxon>
        <taxon>Neolectaceae</taxon>
        <taxon>Neolecta</taxon>
    </lineage>
</organism>
<keyword evidence="1" id="KW-0012">Acyltransferase</keyword>
<dbReference type="InterPro" id="IPR003386">
    <property type="entry name" value="LACT/PDAT_acylTrfase"/>
</dbReference>
<evidence type="ECO:0000313" key="1">
    <source>
        <dbReference type="EMBL" id="OLL22184.1"/>
    </source>
</evidence>
<dbReference type="OrthoDB" id="190846at2759"/>
<keyword evidence="2" id="KW-1185">Reference proteome</keyword>
<dbReference type="GO" id="GO:0097038">
    <property type="term" value="C:perinuclear endoplasmic reticulum"/>
    <property type="evidence" value="ECO:0007669"/>
    <property type="project" value="EnsemblFungi"/>
</dbReference>
<dbReference type="EMBL" id="LXFE01003781">
    <property type="protein sequence ID" value="OLL22184.1"/>
    <property type="molecule type" value="Genomic_DNA"/>
</dbReference>
<gene>
    <name evidence="1" type="ORF">NEOLI_001407</name>
</gene>
<keyword evidence="1" id="KW-0808">Transferase</keyword>
<dbReference type="GO" id="GO:0005637">
    <property type="term" value="C:nuclear inner membrane"/>
    <property type="evidence" value="ECO:0007669"/>
    <property type="project" value="EnsemblFungi"/>
</dbReference>
<dbReference type="GO" id="GO:0005811">
    <property type="term" value="C:lipid droplet"/>
    <property type="evidence" value="ECO:0007669"/>
    <property type="project" value="EnsemblFungi"/>
</dbReference>
<dbReference type="OMA" id="TWINDNI"/>
<name>A0A1U7LHR0_NEOID</name>
<dbReference type="GO" id="GO:0008374">
    <property type="term" value="F:O-acyltransferase activity"/>
    <property type="evidence" value="ECO:0007669"/>
    <property type="project" value="InterPro"/>
</dbReference>
<dbReference type="GO" id="GO:0032541">
    <property type="term" value="C:cortical endoplasmic reticulum"/>
    <property type="evidence" value="ECO:0007669"/>
    <property type="project" value="EnsemblFungi"/>
</dbReference>
<protein>
    <submittedName>
        <fullName evidence="1">Phospholipid:diacylglycerol acyltransferase</fullName>
    </submittedName>
</protein>
<dbReference type="GO" id="GO:0006672">
    <property type="term" value="P:ceramide metabolic process"/>
    <property type="evidence" value="ECO:0007669"/>
    <property type="project" value="EnsemblFungi"/>
</dbReference>
<sequence>MHSAAYDWRISYTNLEERGKFQYWADSWLIIRDHYFSKLKVRITMQSLTDIPQMIIESSNSHTGKKTVLVAHSMGSLIVLWFMKWVEAEGYGNGGSTWINDNIEAFINVWSLLGTPKAFPVLLSGEMRDTAQLNAISVYGLEKFFSKSERATLMRSLPGISSMLPKGGDIISWGDGVSAPDDLDNEGNQNMGAFLKFAGKRGTDGVVKQTNLTISESFEYLFKHTPDTFHKLLKSNFSYGIARTEEQLIENDKRPEKWSNPLEFRLPYAPDLKIYCLYGVGKLTERSYWYKEEVLIGSNISIPVIDNTINVKAHTEKGVETGEGDGTVPLISSGYMCVKGWKNSLFNPGNATVTTYEMEHMPGRFDFRGGPHTSDHVDILGRTELIELILKIAAGKHEDIKDNIVSSIREIADRINL</sequence>
<dbReference type="Pfam" id="PF02450">
    <property type="entry name" value="LCAT"/>
    <property type="match status" value="1"/>
</dbReference>